<keyword evidence="2" id="KW-0732">Signal</keyword>
<dbReference type="Gene3D" id="1.25.40.10">
    <property type="entry name" value="Tetratricopeptide repeat domain"/>
    <property type="match status" value="1"/>
</dbReference>
<proteinExistence type="predicted"/>
<gene>
    <name evidence="3" type="ORF">J0M35_21275</name>
</gene>
<accession>A0A8J7PRA2</accession>
<protein>
    <recommendedName>
        <fullName evidence="5">Tetratricopeptide repeat protein</fullName>
    </recommendedName>
</protein>
<feature type="coiled-coil region" evidence="1">
    <location>
        <begin position="136"/>
        <end position="163"/>
    </location>
</feature>
<dbReference type="Proteomes" id="UP000664277">
    <property type="component" value="Unassembled WGS sequence"/>
</dbReference>
<evidence type="ECO:0000313" key="3">
    <source>
        <dbReference type="EMBL" id="MBN8662912.1"/>
    </source>
</evidence>
<dbReference type="InterPro" id="IPR011990">
    <property type="entry name" value="TPR-like_helical_dom_sf"/>
</dbReference>
<comment type="caution">
    <text evidence="3">The sequence shown here is derived from an EMBL/GenBank/DDBJ whole genome shotgun (WGS) entry which is preliminary data.</text>
</comment>
<reference evidence="3" key="1">
    <citation type="submission" date="2021-02" db="EMBL/GenBank/DDBJ databases">
        <title>Genome-Resolved Metagenomics of a Microbial Community Performing Photosynthetic Biological Nutrient Removal.</title>
        <authorList>
            <person name="Mcdaniel E.A."/>
        </authorList>
    </citation>
    <scope>NUCLEOTIDE SEQUENCE</scope>
    <source>
        <strain evidence="3">UWPOB_OBS1</strain>
    </source>
</reference>
<dbReference type="Pfam" id="PF00515">
    <property type="entry name" value="TPR_1"/>
    <property type="match status" value="1"/>
</dbReference>
<evidence type="ECO:0000256" key="1">
    <source>
        <dbReference type="SAM" id="Coils"/>
    </source>
</evidence>
<evidence type="ECO:0008006" key="5">
    <source>
        <dbReference type="Google" id="ProtNLM"/>
    </source>
</evidence>
<keyword evidence="1" id="KW-0175">Coiled coil</keyword>
<dbReference type="EMBL" id="JAFLCK010000066">
    <property type="protein sequence ID" value="MBN8662912.1"/>
    <property type="molecule type" value="Genomic_DNA"/>
</dbReference>
<feature type="signal peptide" evidence="2">
    <location>
        <begin position="1"/>
        <end position="23"/>
    </location>
</feature>
<dbReference type="SUPFAM" id="SSF48452">
    <property type="entry name" value="TPR-like"/>
    <property type="match status" value="1"/>
</dbReference>
<feature type="chain" id="PRO_5035169083" description="Tetratricopeptide repeat protein" evidence="2">
    <location>
        <begin position="24"/>
        <end position="174"/>
    </location>
</feature>
<evidence type="ECO:0000256" key="2">
    <source>
        <dbReference type="SAM" id="SignalP"/>
    </source>
</evidence>
<evidence type="ECO:0000313" key="4">
    <source>
        <dbReference type="Proteomes" id="UP000664277"/>
    </source>
</evidence>
<dbReference type="InterPro" id="IPR019734">
    <property type="entry name" value="TPR_rpt"/>
</dbReference>
<sequence length="174" mass="19320">MKALPLVLLSCFFIFNQHSTVLANEVDVDISPSLASGSSLKTSEMQLYLKAISELFKGDFAAAELTNTRILDGKPDDFSALNRRAQCRFELGKYSECIADCSKTLSICPNYIEAMQLKAKALRRMGQVEEAVACELSRLDIEAAEIERKRKALREEAENAKRGIYVDTVTFGSP</sequence>
<name>A0A8J7PRA2_9BACT</name>
<organism evidence="3 4">
    <name type="scientific">Candidatus Obscuribacter phosphatis</name>
    <dbReference type="NCBI Taxonomy" id="1906157"/>
    <lineage>
        <taxon>Bacteria</taxon>
        <taxon>Bacillati</taxon>
        <taxon>Candidatus Melainabacteria</taxon>
        <taxon>Candidatus Obscuribacterales</taxon>
        <taxon>Candidatus Obscuribacteraceae</taxon>
        <taxon>Candidatus Obscuribacter</taxon>
    </lineage>
</organism>
<dbReference type="AlphaFoldDB" id="A0A8J7PRA2"/>
<dbReference type="SMART" id="SM00028">
    <property type="entry name" value="TPR"/>
    <property type="match status" value="2"/>
</dbReference>